<feature type="domain" description="PurM-like N-terminal" evidence="10">
    <location>
        <begin position="82"/>
        <end position="197"/>
    </location>
</feature>
<keyword evidence="1 8" id="KW-0963">Cytoplasm</keyword>
<dbReference type="FunFam" id="3.30.1330.10:FF:000004">
    <property type="entry name" value="Phosphoribosylformylglycinamidine synthase subunit PurL"/>
    <property type="match status" value="1"/>
</dbReference>
<accession>A0A7W9GPI6</accession>
<comment type="caution">
    <text evidence="13">The sequence shown here is derived from an EMBL/GenBank/DDBJ whole genome shotgun (WGS) entry which is preliminary data.</text>
</comment>
<feature type="binding site" evidence="8">
    <location>
        <position position="546"/>
    </location>
    <ligand>
        <name>ATP</name>
        <dbReference type="ChEBI" id="CHEBI:30616"/>
    </ligand>
</feature>
<comment type="subcellular location">
    <subcellularLocation>
        <location evidence="8">Cytoplasm</location>
    </subcellularLocation>
</comment>
<dbReference type="InterPro" id="IPR010074">
    <property type="entry name" value="PRibForGlyAmidine_synth_PurL"/>
</dbReference>
<comment type="caution">
    <text evidence="8">Lacks conserved residue(s) required for the propagation of feature annotation.</text>
</comment>
<dbReference type="GO" id="GO:0000287">
    <property type="term" value="F:magnesium ion binding"/>
    <property type="evidence" value="ECO:0007669"/>
    <property type="project" value="UniProtKB-UniRule"/>
</dbReference>
<feature type="compositionally biased region" description="Basic and acidic residues" evidence="9">
    <location>
        <begin position="388"/>
        <end position="413"/>
    </location>
</feature>
<feature type="active site" evidence="8">
    <location>
        <position position="54"/>
    </location>
</feature>
<evidence type="ECO:0000259" key="12">
    <source>
        <dbReference type="Pfam" id="PF18072"/>
    </source>
</evidence>
<feature type="binding site" evidence="8">
    <location>
        <position position="509"/>
    </location>
    <ligand>
        <name>ATP</name>
        <dbReference type="ChEBI" id="CHEBI:30616"/>
    </ligand>
</feature>
<feature type="binding site" evidence="8">
    <location>
        <position position="99"/>
    </location>
    <ligand>
        <name>ATP</name>
        <dbReference type="ChEBI" id="CHEBI:30616"/>
    </ligand>
</feature>
<feature type="binding site" evidence="8">
    <location>
        <position position="277"/>
    </location>
    <ligand>
        <name>Mg(2+)</name>
        <dbReference type="ChEBI" id="CHEBI:18420"/>
        <label>2</label>
    </ligand>
</feature>
<feature type="binding site" evidence="8">
    <location>
        <position position="125"/>
    </location>
    <ligand>
        <name>Mg(2+)</name>
        <dbReference type="ChEBI" id="CHEBI:18420"/>
        <label>2</label>
    </ligand>
</feature>
<keyword evidence="3 8" id="KW-0479">Metal-binding</keyword>
<evidence type="ECO:0000256" key="9">
    <source>
        <dbReference type="SAM" id="MobiDB-lite"/>
    </source>
</evidence>
<dbReference type="GO" id="GO:0004642">
    <property type="term" value="F:phosphoribosylformylglycinamidine synthase activity"/>
    <property type="evidence" value="ECO:0007669"/>
    <property type="project" value="UniProtKB-UniRule"/>
</dbReference>
<dbReference type="HAMAP" id="MF_00420">
    <property type="entry name" value="PurL_2"/>
    <property type="match status" value="1"/>
</dbReference>
<dbReference type="Pfam" id="PF18072">
    <property type="entry name" value="FGAR-AT_linker"/>
    <property type="match status" value="1"/>
</dbReference>
<dbReference type="SUPFAM" id="SSF56042">
    <property type="entry name" value="PurM C-terminal domain-like"/>
    <property type="match status" value="2"/>
</dbReference>
<keyword evidence="7 8" id="KW-0460">Magnesium</keyword>
<evidence type="ECO:0000256" key="7">
    <source>
        <dbReference type="ARBA" id="ARBA00022842"/>
    </source>
</evidence>
<dbReference type="GO" id="GO:0006189">
    <property type="term" value="P:'de novo' IMP biosynthetic process"/>
    <property type="evidence" value="ECO:0007669"/>
    <property type="project" value="UniProtKB-UniRule"/>
</dbReference>
<feature type="binding site" evidence="8">
    <location>
        <position position="547"/>
    </location>
    <ligand>
        <name>Mg(2+)</name>
        <dbReference type="ChEBI" id="CHEBI:18420"/>
        <label>1</label>
    </ligand>
</feature>
<evidence type="ECO:0000256" key="2">
    <source>
        <dbReference type="ARBA" id="ARBA00022598"/>
    </source>
</evidence>
<evidence type="ECO:0000313" key="13">
    <source>
        <dbReference type="EMBL" id="MBB5787685.1"/>
    </source>
</evidence>
<gene>
    <name evidence="8" type="primary">purL</name>
    <name evidence="13" type="ORF">HD601_002260</name>
</gene>
<dbReference type="Gene3D" id="3.90.650.10">
    <property type="entry name" value="PurM-like C-terminal domain"/>
    <property type="match status" value="2"/>
</dbReference>
<comment type="function">
    <text evidence="8">Part of the phosphoribosylformylglycinamidine synthase complex involved in the purines biosynthetic pathway. Catalyzes the ATP-dependent conversion of formylglycinamide ribonucleotide (FGAR) and glutamine to yield formylglycinamidine ribonucleotide (FGAM) and glutamate. The FGAM synthase complex is composed of three subunits. PurQ produces an ammonia molecule by converting glutamine to glutamate. PurL transfers the ammonia molecule to FGAR to form FGAM in an ATP-dependent manner. PurS interacts with PurQ and PurL and is thought to assist in the transfer of the ammonia molecule from PurQ to PurL.</text>
</comment>
<dbReference type="InterPro" id="IPR016188">
    <property type="entry name" value="PurM-like_N"/>
</dbReference>
<dbReference type="Pfam" id="PF02769">
    <property type="entry name" value="AIRS_C"/>
    <property type="match status" value="2"/>
</dbReference>
<dbReference type="Pfam" id="PF00586">
    <property type="entry name" value="AIRS"/>
    <property type="match status" value="2"/>
</dbReference>
<evidence type="ECO:0000259" key="10">
    <source>
        <dbReference type="Pfam" id="PF00586"/>
    </source>
</evidence>
<dbReference type="Proteomes" id="UP000542813">
    <property type="component" value="Unassembled WGS sequence"/>
</dbReference>
<dbReference type="PIRSF" id="PIRSF001587">
    <property type="entry name" value="FGAM_synthase_II"/>
    <property type="match status" value="1"/>
</dbReference>
<feature type="binding site" evidence="8">
    <location>
        <position position="549"/>
    </location>
    <ligand>
        <name>substrate</name>
    </ligand>
</feature>
<feature type="domain" description="PurM-like N-terminal" evidence="10">
    <location>
        <begin position="452"/>
        <end position="567"/>
    </location>
</feature>
<feature type="domain" description="Phosphoribosylformylglycinamidine synthase linker" evidence="12">
    <location>
        <begin position="20"/>
        <end position="58"/>
    </location>
</feature>
<dbReference type="PANTHER" id="PTHR43555:SF1">
    <property type="entry name" value="PHOSPHORIBOSYLFORMYLGLYCINAMIDINE SYNTHASE SUBUNIT PURL"/>
    <property type="match status" value="1"/>
</dbReference>
<organism evidence="13 14">
    <name type="scientific">Jiangella mangrovi</name>
    <dbReference type="NCBI Taxonomy" id="1524084"/>
    <lineage>
        <taxon>Bacteria</taxon>
        <taxon>Bacillati</taxon>
        <taxon>Actinomycetota</taxon>
        <taxon>Actinomycetes</taxon>
        <taxon>Jiangellales</taxon>
        <taxon>Jiangellaceae</taxon>
        <taxon>Jiangella</taxon>
    </lineage>
</organism>
<dbReference type="InterPro" id="IPR041609">
    <property type="entry name" value="PurL_linker"/>
</dbReference>
<comment type="pathway">
    <text evidence="8">Purine metabolism; IMP biosynthesis via de novo pathway; 5-amino-1-(5-phospho-D-ribosyl)imidazole from N(2)-formyl-N(1)-(5-phospho-D-ribosyl)glycinamide: step 1/2.</text>
</comment>
<dbReference type="EMBL" id="JACHMM010000001">
    <property type="protein sequence ID" value="MBB5787685.1"/>
    <property type="molecule type" value="Genomic_DNA"/>
</dbReference>
<dbReference type="InterPro" id="IPR036676">
    <property type="entry name" value="PurM-like_C_sf"/>
</dbReference>
<dbReference type="GO" id="GO:0005737">
    <property type="term" value="C:cytoplasm"/>
    <property type="evidence" value="ECO:0007669"/>
    <property type="project" value="UniProtKB-SubCell"/>
</dbReference>
<evidence type="ECO:0000259" key="11">
    <source>
        <dbReference type="Pfam" id="PF02769"/>
    </source>
</evidence>
<feature type="binding site" evidence="8">
    <location>
        <position position="101"/>
    </location>
    <ligand>
        <name>Mg(2+)</name>
        <dbReference type="ChEBI" id="CHEBI:18420"/>
        <label>1</label>
    </ligand>
</feature>
<sequence>MIDTVELAAKTPDQPQPWDELGLKADEYQRIRDILARRPTNAELAMYSVMWSEHCSYKSSKVHLRQFGEKAPQSDALLVGMGQNAGVVDIGHGYAVTFKIESHNHPSYVEPYQGAATGVGGIVRDILAMGARPVAVMDSLRFGPLDADDTHRVLPGVVAGVGGYGNCLGLPNIGGEVVFDPSYAANPLVNALCVGVMKHEDIHLANATGVGNKVVLFGARTGGDGIGGASILASESFDDSKPSKRPAVQVGDPFMEKVLIECCLELFEARVVEAIQDLGAAGISCATSELASNGDGGMYVQLEKVLLRDPSLTPGEIMMSESQERMMGVVTPENLDAFLAITAKWDVETAVIGEVTGTGRLIIDWHGETIVDVDPRTVAHDGPVYERPFARPDWQDSLQADRPDELPRPSTGDELRGTLLRLLASPNLASKAWITDQYDRYVLGNTVLAQPEDAGVLRIDEATGLGVAIATDGNGRYAKLDPYTGAQLALAEAYRNVATTGATPIAVTDGLNFGSPEDPAVMWQFAEAIRGLADGCQALGTPVTGGNVSLYNQTGDTAILPTAIVGVLGVLDDVARRTPQGFRESGQVIYLLGETRDEFGGSEWAWAEHQHLGGLPPSVDLAAERELAEILVNASRDGLIDAAHDLSDGGLAVALVESVLRHGVGARVWVPDGIDPFVFLFSESQARAIVAVPRSEEVRFTDMCSARRYPHQRIGVVDDGGELDLQGLFTVPVGELRTAHESTLSSTFEA</sequence>
<keyword evidence="2 8" id="KW-0436">Ligase</keyword>
<feature type="binding site" evidence="8">
    <location>
        <begin position="102"/>
        <end position="105"/>
    </location>
    <ligand>
        <name>substrate</name>
    </ligand>
</feature>
<keyword evidence="5 8" id="KW-0658">Purine biosynthesis</keyword>
<feature type="domain" description="PurM-like C-terminal" evidence="11">
    <location>
        <begin position="210"/>
        <end position="365"/>
    </location>
</feature>
<comment type="catalytic activity">
    <reaction evidence="8">
        <text>N(2)-formyl-N(1)-(5-phospho-beta-D-ribosyl)glycinamide + L-glutamine + ATP + H2O = 2-formamido-N(1)-(5-O-phospho-beta-D-ribosyl)acetamidine + L-glutamate + ADP + phosphate + H(+)</text>
        <dbReference type="Rhea" id="RHEA:17129"/>
        <dbReference type="ChEBI" id="CHEBI:15377"/>
        <dbReference type="ChEBI" id="CHEBI:15378"/>
        <dbReference type="ChEBI" id="CHEBI:29985"/>
        <dbReference type="ChEBI" id="CHEBI:30616"/>
        <dbReference type="ChEBI" id="CHEBI:43474"/>
        <dbReference type="ChEBI" id="CHEBI:58359"/>
        <dbReference type="ChEBI" id="CHEBI:147286"/>
        <dbReference type="ChEBI" id="CHEBI:147287"/>
        <dbReference type="ChEBI" id="CHEBI:456216"/>
        <dbReference type="EC" id="6.3.5.3"/>
    </reaction>
</comment>
<feature type="domain" description="PurM-like C-terminal" evidence="11">
    <location>
        <begin position="585"/>
        <end position="725"/>
    </location>
</feature>
<dbReference type="PANTHER" id="PTHR43555">
    <property type="entry name" value="PHOSPHORIBOSYLFORMYLGLYCINAMIDINE SYNTHASE SUBUNIT PURL"/>
    <property type="match status" value="1"/>
</dbReference>
<dbReference type="GO" id="GO:0005524">
    <property type="term" value="F:ATP binding"/>
    <property type="evidence" value="ECO:0007669"/>
    <property type="project" value="UniProtKB-UniRule"/>
</dbReference>
<comment type="subunit">
    <text evidence="8">Monomer. Part of the FGAM synthase complex composed of 1 PurL, 1 PurQ and 2 PurS subunits.</text>
</comment>
<feature type="binding site" evidence="8">
    <location>
        <position position="57"/>
    </location>
    <ligand>
        <name>ATP</name>
        <dbReference type="ChEBI" id="CHEBI:30616"/>
    </ligand>
</feature>
<name>A0A7W9GPI6_9ACTN</name>
<feature type="region of interest" description="Disordered" evidence="9">
    <location>
        <begin position="387"/>
        <end position="413"/>
    </location>
</feature>
<protein>
    <recommendedName>
        <fullName evidence="8">Phosphoribosylformylglycinamidine synthase subunit PurL</fullName>
        <shortName evidence="8">FGAM synthase</shortName>
        <ecNumber evidence="8">6.3.5.3</ecNumber>
    </recommendedName>
    <alternativeName>
        <fullName evidence="8">Formylglycinamide ribonucleotide amidotransferase subunit II</fullName>
        <shortName evidence="8">FGAR amidotransferase II</shortName>
        <shortName evidence="8">FGAR-AT II</shortName>
    </alternativeName>
    <alternativeName>
        <fullName evidence="8">Glutamine amidotransferase PurL</fullName>
    </alternativeName>
    <alternativeName>
        <fullName evidence="8">Phosphoribosylformylglycinamidine synthase subunit II</fullName>
    </alternativeName>
</protein>
<evidence type="ECO:0000256" key="8">
    <source>
        <dbReference type="HAMAP-Rule" id="MF_00420"/>
    </source>
</evidence>
<evidence type="ECO:0000256" key="6">
    <source>
        <dbReference type="ARBA" id="ARBA00022840"/>
    </source>
</evidence>
<dbReference type="NCBIfam" id="TIGR01736">
    <property type="entry name" value="FGAM_synth_II"/>
    <property type="match status" value="1"/>
</dbReference>
<dbReference type="RefSeq" id="WP_184821909.1">
    <property type="nucleotide sequence ID" value="NZ_JACHMM010000001.1"/>
</dbReference>
<dbReference type="AlphaFoldDB" id="A0A7W9GPI6"/>
<feature type="binding site" evidence="8">
    <location>
        <position position="124"/>
    </location>
    <ligand>
        <name>substrate</name>
    </ligand>
</feature>
<dbReference type="InterPro" id="IPR036921">
    <property type="entry name" value="PurM-like_N_sf"/>
</dbReference>
<keyword evidence="6 8" id="KW-0067">ATP-binding</keyword>
<dbReference type="Gene3D" id="3.30.1330.10">
    <property type="entry name" value="PurM-like, N-terminal domain"/>
    <property type="match status" value="2"/>
</dbReference>
<dbReference type="SUPFAM" id="SSF55326">
    <property type="entry name" value="PurM N-terminal domain-like"/>
    <property type="match status" value="2"/>
</dbReference>
<evidence type="ECO:0000256" key="4">
    <source>
        <dbReference type="ARBA" id="ARBA00022741"/>
    </source>
</evidence>
<feature type="active site" description="Proton acceptor" evidence="8">
    <location>
        <position position="103"/>
    </location>
</feature>
<dbReference type="InterPro" id="IPR010918">
    <property type="entry name" value="PurM-like_C_dom"/>
</dbReference>
<dbReference type="CDD" id="cd02203">
    <property type="entry name" value="PurL_repeat1"/>
    <property type="match status" value="1"/>
</dbReference>
<proteinExistence type="inferred from homology"/>
<evidence type="ECO:0000313" key="14">
    <source>
        <dbReference type="Proteomes" id="UP000542813"/>
    </source>
</evidence>
<feature type="binding site" evidence="8">
    <location>
        <begin position="321"/>
        <end position="323"/>
    </location>
    <ligand>
        <name>substrate</name>
    </ligand>
</feature>
<dbReference type="UniPathway" id="UPA00074">
    <property type="reaction ID" value="UER00128"/>
</dbReference>
<evidence type="ECO:0000256" key="3">
    <source>
        <dbReference type="ARBA" id="ARBA00022723"/>
    </source>
</evidence>
<dbReference type="NCBIfam" id="NF002290">
    <property type="entry name" value="PRK01213.1"/>
    <property type="match status" value="1"/>
</dbReference>
<evidence type="ECO:0000256" key="1">
    <source>
        <dbReference type="ARBA" id="ARBA00022490"/>
    </source>
</evidence>
<feature type="binding site" evidence="8">
    <location>
        <position position="249"/>
    </location>
    <ligand>
        <name>substrate</name>
    </ligand>
</feature>
<keyword evidence="4 8" id="KW-0547">Nucleotide-binding</keyword>
<dbReference type="CDD" id="cd02204">
    <property type="entry name" value="PurL_repeat2"/>
    <property type="match status" value="1"/>
</dbReference>
<reference evidence="13 14" key="1">
    <citation type="submission" date="2020-08" db="EMBL/GenBank/DDBJ databases">
        <title>Sequencing the genomes of 1000 actinobacteria strains.</title>
        <authorList>
            <person name="Klenk H.-P."/>
        </authorList>
    </citation>
    <scope>NUCLEOTIDE SEQUENCE [LARGE SCALE GENOMIC DNA]</scope>
    <source>
        <strain evidence="13 14">DSM 102122</strain>
    </source>
</reference>
<evidence type="ECO:0000256" key="5">
    <source>
        <dbReference type="ARBA" id="ARBA00022755"/>
    </source>
</evidence>
<keyword evidence="14" id="KW-1185">Reference proteome</keyword>
<dbReference type="EC" id="6.3.5.3" evidence="8"/>
<comment type="similarity">
    <text evidence="8">Belongs to the FGAMS family.</text>
</comment>